<protein>
    <recommendedName>
        <fullName evidence="4">Sulfotransferase family protein</fullName>
    </recommendedName>
</protein>
<comment type="caution">
    <text evidence="2">The sequence shown here is derived from an EMBL/GenBank/DDBJ whole genome shotgun (WGS) entry which is preliminary data.</text>
</comment>
<evidence type="ECO:0000313" key="2">
    <source>
        <dbReference type="EMBL" id="MFC5731066.1"/>
    </source>
</evidence>
<dbReference type="RefSeq" id="WP_378527667.1">
    <property type="nucleotide sequence ID" value="NZ_JBHSNS010000012.1"/>
</dbReference>
<organism evidence="2 3">
    <name type="scientific">Nocardioides vastitatis</name>
    <dbReference type="NCBI Taxonomy" id="2568655"/>
    <lineage>
        <taxon>Bacteria</taxon>
        <taxon>Bacillati</taxon>
        <taxon>Actinomycetota</taxon>
        <taxon>Actinomycetes</taxon>
        <taxon>Propionibacteriales</taxon>
        <taxon>Nocardioidaceae</taxon>
        <taxon>Nocardioides</taxon>
    </lineage>
</organism>
<evidence type="ECO:0000256" key="1">
    <source>
        <dbReference type="SAM" id="MobiDB-lite"/>
    </source>
</evidence>
<dbReference type="SUPFAM" id="SSF52540">
    <property type="entry name" value="P-loop containing nucleoside triphosphate hydrolases"/>
    <property type="match status" value="1"/>
</dbReference>
<evidence type="ECO:0008006" key="4">
    <source>
        <dbReference type="Google" id="ProtNLM"/>
    </source>
</evidence>
<keyword evidence="3" id="KW-1185">Reference proteome</keyword>
<dbReference type="InterPro" id="IPR027417">
    <property type="entry name" value="P-loop_NTPase"/>
</dbReference>
<sequence>MRLVDLPEPLPAGSRLLHIGLPKTGTTALQAALHAARDELESRGVHNVSKSRHPLAAAAYGAGRTDDSDDGRLSRRWTQLAGDFATSRARQTLLSSEALCAAAPDRISALKEQLGEDLYVVVTLRSLTALLPSLWQQRVKEGAATSFDDWLHAVLRFEADGGFRLGGYDLDRIIDDWGSRFGEDRLVFFIGDPTDRLFTLRAFESLLGVSGVLKLPSMDNAALPFAEVEMLRAFNLIHDGQDEDAARWAEVVRGVARQMGERPADGGRADAAWQRITAPRWLAEAANEHARRSIAELEGSDALVVGDPRFLLADPQRQPEEVAVPDQVSVQAAAWFADRVARAVTAGSRSPQARTKRGRAAAPPRPADLDTVSGRELARALARRARDRVRRVRR</sequence>
<dbReference type="Gene3D" id="3.40.50.300">
    <property type="entry name" value="P-loop containing nucleotide triphosphate hydrolases"/>
    <property type="match status" value="1"/>
</dbReference>
<accession>A0ABW0ZJL2</accession>
<proteinExistence type="predicted"/>
<dbReference type="Proteomes" id="UP001596072">
    <property type="component" value="Unassembled WGS sequence"/>
</dbReference>
<dbReference type="EMBL" id="JBHSNS010000012">
    <property type="protein sequence ID" value="MFC5731066.1"/>
    <property type="molecule type" value="Genomic_DNA"/>
</dbReference>
<feature type="region of interest" description="Disordered" evidence="1">
    <location>
        <begin position="344"/>
        <end position="375"/>
    </location>
</feature>
<gene>
    <name evidence="2" type="ORF">ACFPQB_19280</name>
</gene>
<evidence type="ECO:0000313" key="3">
    <source>
        <dbReference type="Proteomes" id="UP001596072"/>
    </source>
</evidence>
<reference evidence="3" key="1">
    <citation type="journal article" date="2019" name="Int. J. Syst. Evol. Microbiol.">
        <title>The Global Catalogue of Microorganisms (GCM) 10K type strain sequencing project: providing services to taxonomists for standard genome sequencing and annotation.</title>
        <authorList>
            <consortium name="The Broad Institute Genomics Platform"/>
            <consortium name="The Broad Institute Genome Sequencing Center for Infectious Disease"/>
            <person name="Wu L."/>
            <person name="Ma J."/>
        </authorList>
    </citation>
    <scope>NUCLEOTIDE SEQUENCE [LARGE SCALE GENOMIC DNA]</scope>
    <source>
        <strain evidence="3">YIM 94188</strain>
    </source>
</reference>
<name>A0ABW0ZJL2_9ACTN</name>